<organism evidence="2">
    <name type="scientific">Pararge aegeria</name>
    <name type="common">speckled wood butterfly</name>
    <dbReference type="NCBI Taxonomy" id="116150"/>
    <lineage>
        <taxon>Eukaryota</taxon>
        <taxon>Metazoa</taxon>
        <taxon>Ecdysozoa</taxon>
        <taxon>Arthropoda</taxon>
        <taxon>Hexapoda</taxon>
        <taxon>Insecta</taxon>
        <taxon>Pterygota</taxon>
        <taxon>Neoptera</taxon>
        <taxon>Endopterygota</taxon>
        <taxon>Lepidoptera</taxon>
        <taxon>Glossata</taxon>
        <taxon>Ditrysia</taxon>
        <taxon>Papilionoidea</taxon>
        <taxon>Nymphalidae</taxon>
        <taxon>Satyrinae</taxon>
        <taxon>Satyrini</taxon>
        <taxon>Parargina</taxon>
        <taxon>Pararge</taxon>
    </lineage>
</organism>
<evidence type="ECO:0000313" key="2">
    <source>
        <dbReference type="EMBL" id="JAA83376.1"/>
    </source>
</evidence>
<evidence type="ECO:0000256" key="1">
    <source>
        <dbReference type="SAM" id="MobiDB-lite"/>
    </source>
</evidence>
<dbReference type="EMBL" id="GAIX01009184">
    <property type="protein sequence ID" value="JAA83376.1"/>
    <property type="molecule type" value="Transcribed_RNA"/>
</dbReference>
<protein>
    <submittedName>
        <fullName evidence="2">Uncharacterized protein</fullName>
    </submittedName>
</protein>
<proteinExistence type="predicted"/>
<dbReference type="AlphaFoldDB" id="S4NX80"/>
<feature type="non-terminal residue" evidence="2">
    <location>
        <position position="82"/>
    </location>
</feature>
<name>S4NX80_9NEOP</name>
<feature type="region of interest" description="Disordered" evidence="1">
    <location>
        <begin position="18"/>
        <end position="54"/>
    </location>
</feature>
<sequence>MSKLHSNIQRYSSLLARLTSGGSSSSSSHSQSCSPSSSSGSRGGSSGNSSSSSIARCMTAMGGSWRWSATRRSMRNDTYSSY</sequence>
<reference evidence="2" key="1">
    <citation type="journal article" date="2013" name="BMC Genomics">
        <title>Unscrambling butterfly oogenesis.</title>
        <authorList>
            <person name="Carter J.M."/>
            <person name="Baker S.C."/>
            <person name="Pink R."/>
            <person name="Carter D.R."/>
            <person name="Collins A."/>
            <person name="Tomlin J."/>
            <person name="Gibbs M."/>
            <person name="Breuker C.J."/>
        </authorList>
    </citation>
    <scope>NUCLEOTIDE SEQUENCE</scope>
    <source>
        <tissue evidence="2">Ovary</tissue>
    </source>
</reference>
<feature type="compositionally biased region" description="Low complexity" evidence="1">
    <location>
        <begin position="20"/>
        <end position="40"/>
    </location>
</feature>
<reference evidence="2" key="2">
    <citation type="submission" date="2013-05" db="EMBL/GenBank/DDBJ databases">
        <authorList>
            <person name="Carter J.-M."/>
            <person name="Baker S.C."/>
            <person name="Pink R."/>
            <person name="Carter D.R.F."/>
            <person name="Collins A."/>
            <person name="Tomlin J."/>
            <person name="Gibbs M."/>
            <person name="Breuker C.J."/>
        </authorList>
    </citation>
    <scope>NUCLEOTIDE SEQUENCE</scope>
    <source>
        <tissue evidence="2">Ovary</tissue>
    </source>
</reference>
<accession>S4NX80</accession>